<evidence type="ECO:0000313" key="24">
    <source>
        <dbReference type="Proteomes" id="UP001501940"/>
    </source>
</evidence>
<dbReference type="GO" id="GO:0015385">
    <property type="term" value="F:sodium:proton antiporter activity"/>
    <property type="evidence" value="ECO:0007669"/>
    <property type="project" value="InterPro"/>
</dbReference>
<keyword evidence="12" id="KW-0915">Sodium</keyword>
<reference evidence="23" key="3">
    <citation type="submission" date="2025-09" db="UniProtKB">
        <authorList>
            <consortium name="Ensembl"/>
        </authorList>
    </citation>
    <scope>IDENTIFICATION</scope>
</reference>
<keyword evidence="15 18" id="KW-0739">Sodium transport</keyword>
<keyword evidence="14 20" id="KW-0472">Membrane</keyword>
<feature type="transmembrane region" description="Helical" evidence="20">
    <location>
        <begin position="183"/>
        <end position="206"/>
    </location>
</feature>
<evidence type="ECO:0000256" key="20">
    <source>
        <dbReference type="SAM" id="Phobius"/>
    </source>
</evidence>
<feature type="transmembrane region" description="Helical" evidence="20">
    <location>
        <begin position="375"/>
        <end position="396"/>
    </location>
</feature>
<keyword evidence="7" id="KW-0597">Phosphoprotein</keyword>
<comment type="function">
    <text evidence="16">Plasma membrane Na(+)/H(+) antiporter. Exchanges intracellular H(+) ions for extracellular Na(+) in 1:1 stoichiometry, playing a key role in salt and fluid absorption and pH homeostasis. Major apical Na(+)/H(+) exchanger in kidney and intestine playing an important role in renal and intestine Na(+) absorption and blood pressure regulation.</text>
</comment>
<proteinExistence type="inferred from homology"/>
<dbReference type="GO" id="GO:0051453">
    <property type="term" value="P:regulation of intracellular pH"/>
    <property type="evidence" value="ECO:0007669"/>
    <property type="project" value="TreeGrafter"/>
</dbReference>
<evidence type="ECO:0000256" key="3">
    <source>
        <dbReference type="ARBA" id="ARBA00004520"/>
    </source>
</evidence>
<dbReference type="GO" id="GO:0055038">
    <property type="term" value="C:recycling endosome membrane"/>
    <property type="evidence" value="ECO:0007669"/>
    <property type="project" value="UniProtKB-SubCell"/>
</dbReference>
<feature type="transmembrane region" description="Helical" evidence="20">
    <location>
        <begin position="342"/>
        <end position="363"/>
    </location>
</feature>
<comment type="subcellular location">
    <subcellularLocation>
        <location evidence="2">Apical cell membrane</location>
        <topology evidence="2">Multi-pass membrane protein</topology>
    </subcellularLocation>
    <subcellularLocation>
        <location evidence="3">Early endosome membrane</location>
        <topology evidence="3">Multi-pass membrane protein</topology>
    </subcellularLocation>
    <subcellularLocation>
        <location evidence="1">Recycling endosome membrane</location>
        <topology evidence="1">Multi-pass membrane protein</topology>
    </subcellularLocation>
</comment>
<feature type="signal peptide" evidence="21">
    <location>
        <begin position="1"/>
        <end position="21"/>
    </location>
</feature>
<dbReference type="PRINTS" id="PR01084">
    <property type="entry name" value="NAHEXCHNGR"/>
</dbReference>
<keyword evidence="24" id="KW-1185">Reference proteome</keyword>
<organism evidence="23 24">
    <name type="scientific">Amphiprion ocellaris</name>
    <name type="common">Clown anemonefish</name>
    <dbReference type="NCBI Taxonomy" id="80972"/>
    <lineage>
        <taxon>Eukaryota</taxon>
        <taxon>Metazoa</taxon>
        <taxon>Chordata</taxon>
        <taxon>Craniata</taxon>
        <taxon>Vertebrata</taxon>
        <taxon>Euteleostomi</taxon>
        <taxon>Actinopterygii</taxon>
        <taxon>Neopterygii</taxon>
        <taxon>Teleostei</taxon>
        <taxon>Neoteleostei</taxon>
        <taxon>Acanthomorphata</taxon>
        <taxon>Ovalentaria</taxon>
        <taxon>Pomacentridae</taxon>
        <taxon>Amphiprion</taxon>
    </lineage>
</organism>
<feature type="domain" description="Cation/H+ exchanger transmembrane" evidence="22">
    <location>
        <begin position="68"/>
        <end position="467"/>
    </location>
</feature>
<evidence type="ECO:0000256" key="14">
    <source>
        <dbReference type="ARBA" id="ARBA00023136"/>
    </source>
</evidence>
<evidence type="ECO:0000313" key="23">
    <source>
        <dbReference type="Ensembl" id="ENSAOCP00000056479.1"/>
    </source>
</evidence>
<feature type="transmembrane region" description="Helical" evidence="20">
    <location>
        <begin position="213"/>
        <end position="236"/>
    </location>
</feature>
<dbReference type="InterPro" id="IPR006153">
    <property type="entry name" value="Cation/H_exchanger_TM"/>
</dbReference>
<feature type="chain" id="PRO_5043400533" description="Sodium/hydrogen exchanger" evidence="21">
    <location>
        <begin position="22"/>
        <end position="839"/>
    </location>
</feature>
<dbReference type="GeneTree" id="ENSGT00940000158616"/>
<evidence type="ECO:0000256" key="7">
    <source>
        <dbReference type="ARBA" id="ARBA00022553"/>
    </source>
</evidence>
<feature type="transmembrane region" description="Helical" evidence="20">
    <location>
        <begin position="59"/>
        <end position="77"/>
    </location>
</feature>
<sequence length="839" mass="94239">MRRCGFVHLLGSVLLIGFVSSVSCEAALTGHESNHSEHEHGSSLSGIPIVTFKWHHVETPYLVALFILVSFLAKLVIEANHHVTNIIPESALLICFGFILGGIIWGADKVQTFTLTPTVFFFYLLPQVILDAGYSMPNKLFFSNMGAILVYAVIGTCWNAASLGLSLWGCHMGGAMGDLDIGLLQYLLFGSLIAAVDPVAVIAVFEQVHVNEVLFIMVFGESLLNDGVTVVLFNVFDAFVSLGGAKINAVEIIKGIISFFVVAFGGSLVGFVFGLLISLLTRCTKNIQIIEPGFVFVLGYLAYLTAEMLSLSAILSIVFCGMCCQKYINANMDENSVNTVRYAMKVFANGSETIIFVFLGISAIDKTLWVWNTGFILLTLLFVIVYRFIGVFFLTWILNKFRLVPLEVIDQVIMSYGGLRGAVAYGLAMMLDENKIKEKNLMVCTTLIVVYFTVIIQGITMKPLVTWLKVRRAAVSELTLIEKVQNKVFDHMLVAIEDISGQIGHNYMRDKWNYFEEKWMSKVLMKPSARKNRDRLFKVFHQLNLKDAMSYVAEGERRGSLEFIRNDHAYIDFKKKFDDDYYEEVMPDIMADMSDDHGEIRDPVPSVSLEMHEQNMKAVRDSEDVNTHHLLQQHLYRGRKQHRHRYSRSHFDVNKDEGEVQEVFQRTMRSRLESFKSAKMGVAPPKSLSKHPKKEQQQKMSNGKSLDKTRSYYSGDEDFEFSEGDSASGFNPSYNSMPMRVTYRAGAGIENLGFMPDLDSGPSVQLPRWLEDSSSVVPSQRAQVQLPWTPSSLRRLAPLRTSTRSTDSFMMADAPPNAQQIDLPPPPSPPTLLLLKFLV</sequence>
<dbReference type="AlphaFoldDB" id="A0AAQ5YU78"/>
<evidence type="ECO:0000256" key="12">
    <source>
        <dbReference type="ARBA" id="ARBA00023053"/>
    </source>
</evidence>
<keyword evidence="10" id="KW-0967">Endosome</keyword>
<keyword evidence="4 18" id="KW-0813">Transport</keyword>
<comment type="catalytic activity">
    <reaction evidence="17">
        <text>Na(+)(in) + H(+)(out) = Na(+)(out) + H(+)(in)</text>
        <dbReference type="Rhea" id="RHEA:29419"/>
        <dbReference type="ChEBI" id="CHEBI:15378"/>
        <dbReference type="ChEBI" id="CHEBI:29101"/>
    </reaction>
</comment>
<evidence type="ECO:0000256" key="18">
    <source>
        <dbReference type="RuleBase" id="RU003722"/>
    </source>
</evidence>
<keyword evidence="13 18" id="KW-0406">Ion transport</keyword>
<evidence type="ECO:0000256" key="6">
    <source>
        <dbReference type="ARBA" id="ARBA00022475"/>
    </source>
</evidence>
<evidence type="ECO:0000256" key="8">
    <source>
        <dbReference type="ARBA" id="ARBA00022692"/>
    </source>
</evidence>
<evidence type="ECO:0000256" key="15">
    <source>
        <dbReference type="ARBA" id="ARBA00023201"/>
    </source>
</evidence>
<comment type="similarity">
    <text evidence="18">Belongs to the monovalent cation:proton antiporter 1 (CPA1) transporter (TC 2.A.36) family.</text>
</comment>
<feature type="transmembrane region" description="Helical" evidence="20">
    <location>
        <begin position="256"/>
        <end position="281"/>
    </location>
</feature>
<dbReference type="GO" id="GO:0098719">
    <property type="term" value="P:sodium ion import across plasma membrane"/>
    <property type="evidence" value="ECO:0007669"/>
    <property type="project" value="TreeGrafter"/>
</dbReference>
<feature type="transmembrane region" description="Helical" evidence="20">
    <location>
        <begin position="89"/>
        <end position="107"/>
    </location>
</feature>
<feature type="region of interest" description="Disordered" evidence="19">
    <location>
        <begin position="675"/>
        <end position="711"/>
    </location>
</feature>
<accession>A0AAQ5YU78</accession>
<evidence type="ECO:0000256" key="1">
    <source>
        <dbReference type="ARBA" id="ARBA00004195"/>
    </source>
</evidence>
<evidence type="ECO:0000256" key="4">
    <source>
        <dbReference type="ARBA" id="ARBA00022448"/>
    </source>
</evidence>
<evidence type="ECO:0000256" key="5">
    <source>
        <dbReference type="ARBA" id="ARBA00022449"/>
    </source>
</evidence>
<evidence type="ECO:0000256" key="13">
    <source>
        <dbReference type="ARBA" id="ARBA00023065"/>
    </source>
</evidence>
<evidence type="ECO:0000256" key="19">
    <source>
        <dbReference type="SAM" id="MobiDB-lite"/>
    </source>
</evidence>
<dbReference type="NCBIfam" id="TIGR00840">
    <property type="entry name" value="b_cpa1"/>
    <property type="match status" value="1"/>
</dbReference>
<evidence type="ECO:0000256" key="2">
    <source>
        <dbReference type="ARBA" id="ARBA00004424"/>
    </source>
</evidence>
<dbReference type="InterPro" id="IPR018410">
    <property type="entry name" value="Na/H_exchanger_3/5"/>
</dbReference>
<feature type="transmembrane region" description="Helical" evidence="20">
    <location>
        <begin position="146"/>
        <end position="168"/>
    </location>
</feature>
<keyword evidence="11 20" id="KW-1133">Transmembrane helix</keyword>
<dbReference type="Ensembl" id="ENSAOCT00000060152.1">
    <property type="protein sequence ID" value="ENSAOCP00000056479.1"/>
    <property type="gene ID" value="ENSAOCG00000022593.2"/>
</dbReference>
<dbReference type="PRINTS" id="PR01087">
    <property type="entry name" value="NAHEXCHNGR3"/>
</dbReference>
<dbReference type="GO" id="GO:0015386">
    <property type="term" value="F:potassium:proton antiporter activity"/>
    <property type="evidence" value="ECO:0007669"/>
    <property type="project" value="TreeGrafter"/>
</dbReference>
<dbReference type="PANTHER" id="PTHR10110">
    <property type="entry name" value="SODIUM/HYDROGEN EXCHANGER"/>
    <property type="match status" value="1"/>
</dbReference>
<dbReference type="InterPro" id="IPR018422">
    <property type="entry name" value="Cation/H_exchanger_CPA1"/>
</dbReference>
<keyword evidence="8 18" id="KW-0812">Transmembrane</keyword>
<evidence type="ECO:0000256" key="9">
    <source>
        <dbReference type="ARBA" id="ARBA00022729"/>
    </source>
</evidence>
<keyword evidence="6" id="KW-1003">Cell membrane</keyword>
<dbReference type="GO" id="GO:0031526">
    <property type="term" value="C:brush border membrane"/>
    <property type="evidence" value="ECO:0007669"/>
    <property type="project" value="TreeGrafter"/>
</dbReference>
<dbReference type="Pfam" id="PF00999">
    <property type="entry name" value="Na_H_Exchanger"/>
    <property type="match status" value="1"/>
</dbReference>
<evidence type="ECO:0000256" key="21">
    <source>
        <dbReference type="SAM" id="SignalP"/>
    </source>
</evidence>
<reference evidence="23 24" key="1">
    <citation type="submission" date="2022-01" db="EMBL/GenBank/DDBJ databases">
        <title>A chromosome-scale genome assembly of the false clownfish, Amphiprion ocellaris.</title>
        <authorList>
            <person name="Ryu T."/>
        </authorList>
    </citation>
    <scope>NUCLEOTIDE SEQUENCE [LARGE SCALE GENOMIC DNA]</scope>
</reference>
<evidence type="ECO:0000256" key="16">
    <source>
        <dbReference type="ARBA" id="ARBA00045831"/>
    </source>
</evidence>
<evidence type="ECO:0000256" key="17">
    <source>
        <dbReference type="ARBA" id="ARBA00047524"/>
    </source>
</evidence>
<feature type="transmembrane region" description="Helical" evidence="20">
    <location>
        <begin position="440"/>
        <end position="459"/>
    </location>
</feature>
<evidence type="ECO:0000259" key="22">
    <source>
        <dbReference type="Pfam" id="PF00999"/>
    </source>
</evidence>
<dbReference type="PANTHER" id="PTHR10110:SF90">
    <property type="entry name" value="SODIUM_HYDROGEN EXCHANGER 3"/>
    <property type="match status" value="1"/>
</dbReference>
<evidence type="ECO:0000256" key="10">
    <source>
        <dbReference type="ARBA" id="ARBA00022753"/>
    </source>
</evidence>
<evidence type="ECO:0000256" key="11">
    <source>
        <dbReference type="ARBA" id="ARBA00022989"/>
    </source>
</evidence>
<protein>
    <recommendedName>
        <fullName evidence="18">Sodium/hydrogen exchanger</fullName>
    </recommendedName>
</protein>
<reference evidence="23" key="2">
    <citation type="submission" date="2025-08" db="UniProtKB">
        <authorList>
            <consortium name="Ensembl"/>
        </authorList>
    </citation>
    <scope>IDENTIFICATION</scope>
</reference>
<feature type="transmembrane region" description="Helical" evidence="20">
    <location>
        <begin position="293"/>
        <end position="322"/>
    </location>
</feature>
<dbReference type="InterPro" id="IPR004709">
    <property type="entry name" value="NaH_exchanger"/>
</dbReference>
<dbReference type="Proteomes" id="UP001501940">
    <property type="component" value="Chromosome 15"/>
</dbReference>
<name>A0AAQ5YU78_AMPOC</name>
<dbReference type="PROSITE" id="PS51257">
    <property type="entry name" value="PROKAR_LIPOPROTEIN"/>
    <property type="match status" value="1"/>
</dbReference>
<dbReference type="Gene3D" id="6.10.140.1330">
    <property type="match status" value="1"/>
</dbReference>
<keyword evidence="9 21" id="KW-0732">Signal</keyword>
<keyword evidence="5 18" id="KW-0050">Antiport</keyword>
<dbReference type="GO" id="GO:0031901">
    <property type="term" value="C:early endosome membrane"/>
    <property type="evidence" value="ECO:0007669"/>
    <property type="project" value="UniProtKB-SubCell"/>
</dbReference>